<evidence type="ECO:0000256" key="1">
    <source>
        <dbReference type="SAM" id="MobiDB-lite"/>
    </source>
</evidence>
<feature type="region of interest" description="Disordered" evidence="1">
    <location>
        <begin position="392"/>
        <end position="425"/>
    </location>
</feature>
<dbReference type="Proteomes" id="UP001432000">
    <property type="component" value="Chromosome"/>
</dbReference>
<feature type="region of interest" description="Disordered" evidence="1">
    <location>
        <begin position="168"/>
        <end position="205"/>
    </location>
</feature>
<evidence type="ECO:0000313" key="2">
    <source>
        <dbReference type="EMBL" id="WXG69618.1"/>
    </source>
</evidence>
<name>A0ABZ2PKA1_9NOCA</name>
<accession>A0ABZ2PKA1</accession>
<organism evidence="2 3">
    <name type="scientific">Rhodococcus sovatensis</name>
    <dbReference type="NCBI Taxonomy" id="1805840"/>
    <lineage>
        <taxon>Bacteria</taxon>
        <taxon>Bacillati</taxon>
        <taxon>Actinomycetota</taxon>
        <taxon>Actinomycetes</taxon>
        <taxon>Mycobacteriales</taxon>
        <taxon>Nocardiaceae</taxon>
        <taxon>Rhodococcus</taxon>
    </lineage>
</organism>
<proteinExistence type="predicted"/>
<evidence type="ECO:0008006" key="4">
    <source>
        <dbReference type="Google" id="ProtNLM"/>
    </source>
</evidence>
<dbReference type="EMBL" id="CP147846">
    <property type="protein sequence ID" value="WXG69618.1"/>
    <property type="molecule type" value="Genomic_DNA"/>
</dbReference>
<dbReference type="SUPFAM" id="SSF140453">
    <property type="entry name" value="EsxAB dimer-like"/>
    <property type="match status" value="1"/>
</dbReference>
<dbReference type="InterPro" id="IPR036689">
    <property type="entry name" value="ESAT-6-like_sf"/>
</dbReference>
<reference evidence="2 3" key="1">
    <citation type="submission" date="2024-03" db="EMBL/GenBank/DDBJ databases">
        <title>Natural products discovery in diverse microorganisms through a two-stage MS feature dereplication strategy.</title>
        <authorList>
            <person name="Zhang R."/>
        </authorList>
    </citation>
    <scope>NUCLEOTIDE SEQUENCE [LARGE SCALE GENOMIC DNA]</scope>
    <source>
        <strain evidence="2 3">18930</strain>
    </source>
</reference>
<keyword evidence="3" id="KW-1185">Reference proteome</keyword>
<protein>
    <recommendedName>
        <fullName evidence="4">WXG100 family type VII secretion target</fullName>
    </recommendedName>
</protein>
<sequence length="425" mass="46059">MTPTRPQLNEWQLWTSRDSGAQLDKAMDRLSELLSGLLREIDSMDLNGSWTGDAQRAAFDRAVRVCDNANRMRDIGGRLAAAARAAANELEFPRDRVLQLASGADSDGFSVSDDWQVVLSEDSSSFGDPESSVSAADLDRWREQITQAYNEFTDIDRRIAQRVAEMASELPTPADTSSPGIPRPKPAPPSDGGQGPHGSQPMYSRGDDLLFSELVKKAADAAELSGWTHAAKNLRHYLDNSGVESTVDPDEIQRDVPKVQQTTNELVSAEVNRISTHAAAAGTYGVPVPFQSDWTGVYIGPEDSKDWFYAMGGIEQSVTGIATVYPPSTPGAEPTVTVDYQTHVFDRYNWDGTKTTTFDIPGTDGVTISDERMGSLHTAGLAQEFDISGSGSTFHYDGPVVPNNSTLDLPSAPDSRNGQRSDPGR</sequence>
<feature type="compositionally biased region" description="Polar residues" evidence="1">
    <location>
        <begin position="402"/>
        <end position="416"/>
    </location>
</feature>
<evidence type="ECO:0000313" key="3">
    <source>
        <dbReference type="Proteomes" id="UP001432000"/>
    </source>
</evidence>
<gene>
    <name evidence="2" type="ORF">WDS16_03405</name>
</gene>
<dbReference type="RefSeq" id="WP_338890501.1">
    <property type="nucleotide sequence ID" value="NZ_CP147846.1"/>
</dbReference>